<accession>A0ACC3DLZ3</accession>
<organism evidence="1 2">
    <name type="scientific">Coniosporium uncinatum</name>
    <dbReference type="NCBI Taxonomy" id="93489"/>
    <lineage>
        <taxon>Eukaryota</taxon>
        <taxon>Fungi</taxon>
        <taxon>Dikarya</taxon>
        <taxon>Ascomycota</taxon>
        <taxon>Pezizomycotina</taxon>
        <taxon>Dothideomycetes</taxon>
        <taxon>Dothideomycetes incertae sedis</taxon>
        <taxon>Coniosporium</taxon>
    </lineage>
</organism>
<dbReference type="EMBL" id="JAWDJW010002645">
    <property type="protein sequence ID" value="KAK3077641.1"/>
    <property type="molecule type" value="Genomic_DNA"/>
</dbReference>
<reference evidence="1" key="1">
    <citation type="submission" date="2024-09" db="EMBL/GenBank/DDBJ databases">
        <title>Black Yeasts Isolated from many extreme environments.</title>
        <authorList>
            <person name="Coleine C."/>
            <person name="Stajich J.E."/>
            <person name="Selbmann L."/>
        </authorList>
    </citation>
    <scope>NUCLEOTIDE SEQUENCE</scope>
    <source>
        <strain evidence="1">CCFEE 5737</strain>
    </source>
</reference>
<dbReference type="Proteomes" id="UP001186974">
    <property type="component" value="Unassembled WGS sequence"/>
</dbReference>
<keyword evidence="2" id="KW-1185">Reference proteome</keyword>
<protein>
    <submittedName>
        <fullName evidence="1">Uncharacterized protein</fullName>
    </submittedName>
</protein>
<sequence>YVVFAVMAAACAISVIEFILFVASLAWFSVNMHRHRSSGKPMAASGSSGRAFRKDEANALEKLESGKPESQPLHMHDTSYQPHQQGQSAYSDTQNQQMPRQYQQVSQQTPLPPTTAYNQNMPQQQFHQTSALMQQAQQQPGQGHFQQQPVYAGAPNTSGNPTPQHQQSAYQAPQQAAHEMSSYGQH</sequence>
<comment type="caution">
    <text evidence="1">The sequence shown here is derived from an EMBL/GenBank/DDBJ whole genome shotgun (WGS) entry which is preliminary data.</text>
</comment>
<feature type="non-terminal residue" evidence="1">
    <location>
        <position position="1"/>
    </location>
</feature>
<name>A0ACC3DLZ3_9PEZI</name>
<evidence type="ECO:0000313" key="2">
    <source>
        <dbReference type="Proteomes" id="UP001186974"/>
    </source>
</evidence>
<evidence type="ECO:0000313" key="1">
    <source>
        <dbReference type="EMBL" id="KAK3077641.1"/>
    </source>
</evidence>
<gene>
    <name evidence="1" type="ORF">LTS18_009691</name>
</gene>
<proteinExistence type="predicted"/>